<dbReference type="SFLD" id="SFLDG01082">
    <property type="entry name" value="B12-binding_domain_containing"/>
    <property type="match status" value="1"/>
</dbReference>
<organism evidence="8 10">
    <name type="scientific">Geotoga petraea</name>
    <dbReference type="NCBI Taxonomy" id="28234"/>
    <lineage>
        <taxon>Bacteria</taxon>
        <taxon>Thermotogati</taxon>
        <taxon>Thermotogota</taxon>
        <taxon>Thermotogae</taxon>
        <taxon>Petrotogales</taxon>
        <taxon>Petrotogaceae</taxon>
        <taxon>Geotoga</taxon>
    </lineage>
</organism>
<dbReference type="InterPro" id="IPR020612">
    <property type="entry name" value="Methylthiotransferase_CS"/>
</dbReference>
<evidence type="ECO:0000313" key="10">
    <source>
        <dbReference type="Proteomes" id="UP000199322"/>
    </source>
</evidence>
<evidence type="ECO:0000259" key="7">
    <source>
        <dbReference type="PROSITE" id="PS51918"/>
    </source>
</evidence>
<evidence type="ECO:0000256" key="5">
    <source>
        <dbReference type="ARBA" id="ARBA00023004"/>
    </source>
</evidence>
<accession>A0A1G6M2J0</accession>
<dbReference type="GO" id="GO:0046872">
    <property type="term" value="F:metal ion binding"/>
    <property type="evidence" value="ECO:0007669"/>
    <property type="project" value="UniProtKB-KW"/>
</dbReference>
<dbReference type="Pfam" id="PF04055">
    <property type="entry name" value="Radical_SAM"/>
    <property type="match status" value="1"/>
</dbReference>
<evidence type="ECO:0000256" key="1">
    <source>
        <dbReference type="ARBA" id="ARBA00001966"/>
    </source>
</evidence>
<sequence length="570" mass="65544">MFDIPTNEDDMEKMGLKQLDVILVNGDSFVDHPSYGMAIIARVLKEMVGLTVGVISQPNWKDTLDISKLGIPKYFWGVSAGNMDSMVSNYTASKKKRNSDVYSPEGSFRKRPDRATIVYTNLIKQFNKEKPVIIGGIEASLRRFAHYDWWQNKVKHSILLDSKADLLVYGMAEKTIFEIGEIFKNKGTIDDCKSLRGVVYQLKKNDVLKEEKYVEIPSYEEVSKNKEKYIEAFNAFYNNVDPYQSKILLQKHQNRYVVQNLPQLPLSQSEMDEVYSLNYTKEVAPEELKKGYVKSIDTVRTSITTHRGCYGECSFCAIALHQGRYIQSRSKESIIKEVKELTNRKDFKGYISDLGGPTANMYGDDCKKKIKSGACLNKSCIGIEYCKSLNHSHKNYLDLLENVKKIDGVKKVFISSGIRYDLIEKDEKYGDEFLYKLLKFHNPGRFKIAPEHSDNNVLKLMNKPDFIHTENFINKLNKIKKEKNLNTKFSAYLISAHPGATKKADKKLASDINKFFPFQPEDIQIFTPTPSTKSTTMYYTEKNPDNGKSIFVEKNEKERKEHKNILFNNK</sequence>
<dbReference type="STRING" id="28234.SAMN04488588_1214"/>
<dbReference type="PANTHER" id="PTHR32331">
    <property type="entry name" value="UPF0313 PROTEIN YGIQ"/>
    <property type="match status" value="1"/>
</dbReference>
<dbReference type="GO" id="GO:0003824">
    <property type="term" value="F:catalytic activity"/>
    <property type="evidence" value="ECO:0007669"/>
    <property type="project" value="InterPro"/>
</dbReference>
<keyword evidence="2" id="KW-0004">4Fe-4S</keyword>
<keyword evidence="4" id="KW-0479">Metal-binding</keyword>
<dbReference type="InterPro" id="IPR007197">
    <property type="entry name" value="rSAM"/>
</dbReference>
<keyword evidence="6" id="KW-0411">Iron-sulfur</keyword>
<dbReference type="Gene3D" id="3.80.30.20">
    <property type="entry name" value="tm_1862 like domain"/>
    <property type="match status" value="1"/>
</dbReference>
<dbReference type="InterPro" id="IPR022946">
    <property type="entry name" value="UPF0313"/>
</dbReference>
<evidence type="ECO:0000256" key="2">
    <source>
        <dbReference type="ARBA" id="ARBA00022485"/>
    </source>
</evidence>
<reference evidence="8 10" key="1">
    <citation type="submission" date="2016-10" db="EMBL/GenBank/DDBJ databases">
        <authorList>
            <person name="de Groot N.N."/>
        </authorList>
    </citation>
    <scope>NUCLEOTIDE SEQUENCE [LARGE SCALE GENOMIC DNA]</scope>
    <source>
        <strain evidence="8 10">WG14</strain>
    </source>
</reference>
<protein>
    <submittedName>
        <fullName evidence="9">YgiQ family radical SAM protein</fullName>
    </submittedName>
</protein>
<evidence type="ECO:0000256" key="3">
    <source>
        <dbReference type="ARBA" id="ARBA00022691"/>
    </source>
</evidence>
<proteinExistence type="predicted"/>
<keyword evidence="10" id="KW-1185">Reference proteome</keyword>
<evidence type="ECO:0000256" key="6">
    <source>
        <dbReference type="ARBA" id="ARBA00023014"/>
    </source>
</evidence>
<dbReference type="InterPro" id="IPR023404">
    <property type="entry name" value="rSAM_horseshoe"/>
</dbReference>
<dbReference type="EMBL" id="FMYV01000004">
    <property type="protein sequence ID" value="SDC49567.1"/>
    <property type="molecule type" value="Genomic_DNA"/>
</dbReference>
<dbReference type="Proteomes" id="UP000199322">
    <property type="component" value="Unassembled WGS sequence"/>
</dbReference>
<reference evidence="9 11" key="2">
    <citation type="submission" date="2019-04" db="EMBL/GenBank/DDBJ databases">
        <title>Draft genome sequence data and analysis of a Fermenting Bacterium, Geotoga petraea strain HO-Geo1, isolated from heavy-oil petroleum reservoir in Russia.</title>
        <authorList>
            <person name="Grouzdev D.S."/>
            <person name="Semenova E.M."/>
            <person name="Sokolova D.S."/>
            <person name="Tourova T.P."/>
            <person name="Poltaraus A.B."/>
            <person name="Nazina T.N."/>
        </authorList>
    </citation>
    <scope>NUCLEOTIDE SEQUENCE [LARGE SCALE GENOMIC DNA]</scope>
    <source>
        <strain evidence="9 11">HO-Geo1</strain>
    </source>
</reference>
<evidence type="ECO:0000313" key="9">
    <source>
        <dbReference type="EMBL" id="TGG87532.1"/>
    </source>
</evidence>
<dbReference type="GO" id="GO:0051539">
    <property type="term" value="F:4 iron, 4 sulfur cluster binding"/>
    <property type="evidence" value="ECO:0007669"/>
    <property type="project" value="UniProtKB-KW"/>
</dbReference>
<dbReference type="InterPro" id="IPR013704">
    <property type="entry name" value="UPF0313_N"/>
</dbReference>
<name>A0A1G6M2J0_9BACT</name>
<dbReference type="SFLD" id="SFLDG01069">
    <property type="entry name" value="UPF0313"/>
    <property type="match status" value="1"/>
</dbReference>
<dbReference type="SMART" id="SM00729">
    <property type="entry name" value="Elp3"/>
    <property type="match status" value="1"/>
</dbReference>
<comment type="cofactor">
    <cofactor evidence="1">
        <name>[4Fe-4S] cluster</name>
        <dbReference type="ChEBI" id="CHEBI:49883"/>
    </cofactor>
</comment>
<dbReference type="NCBIfam" id="TIGR03904">
    <property type="entry name" value="SAM_YgiQ"/>
    <property type="match status" value="1"/>
</dbReference>
<dbReference type="SUPFAM" id="SSF102114">
    <property type="entry name" value="Radical SAM enzymes"/>
    <property type="match status" value="1"/>
</dbReference>
<keyword evidence="5" id="KW-0408">Iron</keyword>
<evidence type="ECO:0000313" key="8">
    <source>
        <dbReference type="EMBL" id="SDC49567.1"/>
    </source>
</evidence>
<evidence type="ECO:0000313" key="11">
    <source>
        <dbReference type="Proteomes" id="UP000297288"/>
    </source>
</evidence>
<keyword evidence="3" id="KW-0949">S-adenosyl-L-methionine</keyword>
<dbReference type="InterPro" id="IPR058240">
    <property type="entry name" value="rSAM_sf"/>
</dbReference>
<feature type="domain" description="Radical SAM core" evidence="7">
    <location>
        <begin position="295"/>
        <end position="566"/>
    </location>
</feature>
<evidence type="ECO:0000256" key="4">
    <source>
        <dbReference type="ARBA" id="ARBA00022723"/>
    </source>
</evidence>
<dbReference type="OrthoDB" id="9803479at2"/>
<dbReference type="PROSITE" id="PS01278">
    <property type="entry name" value="MTTASE_RADICAL"/>
    <property type="match status" value="1"/>
</dbReference>
<dbReference type="SFLD" id="SFLDS00029">
    <property type="entry name" value="Radical_SAM"/>
    <property type="match status" value="1"/>
</dbReference>
<dbReference type="EMBL" id="SRME01000004">
    <property type="protein sequence ID" value="TGG87532.1"/>
    <property type="molecule type" value="Genomic_DNA"/>
</dbReference>
<dbReference type="Pfam" id="PF08497">
    <property type="entry name" value="Radical_SAM_N"/>
    <property type="match status" value="1"/>
</dbReference>
<gene>
    <name evidence="9" type="ORF">E4650_07240</name>
    <name evidence="8" type="ORF">SAMN04488588_1214</name>
</gene>
<dbReference type="Proteomes" id="UP000297288">
    <property type="component" value="Unassembled WGS sequence"/>
</dbReference>
<dbReference type="AlphaFoldDB" id="A0A1G6M2J0"/>
<dbReference type="PROSITE" id="PS51918">
    <property type="entry name" value="RADICAL_SAM"/>
    <property type="match status" value="1"/>
</dbReference>
<dbReference type="InterPro" id="IPR006638">
    <property type="entry name" value="Elp3/MiaA/NifB-like_rSAM"/>
</dbReference>
<dbReference type="RefSeq" id="WP_091403640.1">
    <property type="nucleotide sequence ID" value="NZ_FMYV01000004.1"/>
</dbReference>
<dbReference type="PANTHER" id="PTHR32331:SF0">
    <property type="entry name" value="UPF0313 PROTEIN YGIQ"/>
    <property type="match status" value="1"/>
</dbReference>